<proteinExistence type="predicted"/>
<keyword evidence="3" id="KW-1185">Reference proteome</keyword>
<evidence type="ECO:0000313" key="2">
    <source>
        <dbReference type="EMBL" id="KKD00260.1"/>
    </source>
</evidence>
<gene>
    <name evidence="2" type="ORF">KY46_08335</name>
</gene>
<organism evidence="2 3">
    <name type="scientific">Photobacterium halotolerans</name>
    <dbReference type="NCBI Taxonomy" id="265726"/>
    <lineage>
        <taxon>Bacteria</taxon>
        <taxon>Pseudomonadati</taxon>
        <taxon>Pseudomonadota</taxon>
        <taxon>Gammaproteobacteria</taxon>
        <taxon>Vibrionales</taxon>
        <taxon>Vibrionaceae</taxon>
        <taxon>Photobacterium</taxon>
    </lineage>
</organism>
<name>A0A0F5VFK8_9GAMM</name>
<dbReference type="EMBL" id="JWYV01000005">
    <property type="protein sequence ID" value="KKD00260.1"/>
    <property type="molecule type" value="Genomic_DNA"/>
</dbReference>
<reference evidence="2 3" key="1">
    <citation type="submission" date="2014-12" db="EMBL/GenBank/DDBJ databases">
        <title>Mercury Reductase activity and rhizosphere competence traits in the genome of root associated Photobacterium halotolerans MELD1.</title>
        <authorList>
            <person name="Mathew D.C."/>
            <person name="Huang C.-C."/>
        </authorList>
    </citation>
    <scope>NUCLEOTIDE SEQUENCE [LARGE SCALE GENOMIC DNA]</scope>
    <source>
        <strain evidence="2 3">MELD1</strain>
    </source>
</reference>
<evidence type="ECO:0000313" key="3">
    <source>
        <dbReference type="Proteomes" id="UP000033633"/>
    </source>
</evidence>
<feature type="signal peptide" evidence="1">
    <location>
        <begin position="1"/>
        <end position="21"/>
    </location>
</feature>
<sequence length="105" mass="11399">MKTFIAALFTAAIAFSGSAFADLTESLTVQVTPLKGGAWVFVEKEGVPQANVDVSVPSQKSHYKTKEDGRVFVYSHREAAHTLTLNISEQGGETFAVQRLIPSNR</sequence>
<keyword evidence="1" id="KW-0732">Signal</keyword>
<dbReference type="OrthoDB" id="5816639at2"/>
<dbReference type="Proteomes" id="UP000033633">
    <property type="component" value="Unassembled WGS sequence"/>
</dbReference>
<evidence type="ECO:0000256" key="1">
    <source>
        <dbReference type="SAM" id="SignalP"/>
    </source>
</evidence>
<dbReference type="RefSeq" id="WP_046220185.1">
    <property type="nucleotide sequence ID" value="NZ_JWYV01000005.1"/>
</dbReference>
<accession>A0A0F5VFK8</accession>
<comment type="caution">
    <text evidence="2">The sequence shown here is derived from an EMBL/GenBank/DDBJ whole genome shotgun (WGS) entry which is preliminary data.</text>
</comment>
<dbReference type="PATRIC" id="fig|265726.11.peg.3798"/>
<feature type="chain" id="PRO_5002496342" evidence="1">
    <location>
        <begin position="22"/>
        <end position="105"/>
    </location>
</feature>
<dbReference type="AlphaFoldDB" id="A0A0F5VFK8"/>
<protein>
    <submittedName>
        <fullName evidence="2">Uncharacterized protein</fullName>
    </submittedName>
</protein>